<accession>A0A1M7Y2I1</accession>
<gene>
    <name evidence="1" type="ORF">SAMN02745217_01220</name>
</gene>
<sequence>MPSLFMSDRRTGKLIVDKENYLYNNHIINEIISRQCKTLIRNYYRYMQAMVERYRNIKFKI</sequence>
<dbReference type="STRING" id="1121345.SAMN02745217_01220"/>
<organism evidence="1 2">
    <name type="scientific">Anaerocolumna xylanovorans DSM 12503</name>
    <dbReference type="NCBI Taxonomy" id="1121345"/>
    <lineage>
        <taxon>Bacteria</taxon>
        <taxon>Bacillati</taxon>
        <taxon>Bacillota</taxon>
        <taxon>Clostridia</taxon>
        <taxon>Lachnospirales</taxon>
        <taxon>Lachnospiraceae</taxon>
        <taxon>Anaerocolumna</taxon>
    </lineage>
</organism>
<dbReference type="Proteomes" id="UP000184612">
    <property type="component" value="Unassembled WGS sequence"/>
</dbReference>
<dbReference type="AlphaFoldDB" id="A0A1M7Y2I1"/>
<evidence type="ECO:0000313" key="1">
    <source>
        <dbReference type="EMBL" id="SHO46142.1"/>
    </source>
</evidence>
<proteinExistence type="predicted"/>
<keyword evidence="2" id="KW-1185">Reference proteome</keyword>
<dbReference type="EMBL" id="FRFD01000003">
    <property type="protein sequence ID" value="SHO46142.1"/>
    <property type="molecule type" value="Genomic_DNA"/>
</dbReference>
<evidence type="ECO:0000313" key="2">
    <source>
        <dbReference type="Proteomes" id="UP000184612"/>
    </source>
</evidence>
<name>A0A1M7Y2I1_9FIRM</name>
<reference evidence="1 2" key="1">
    <citation type="submission" date="2016-12" db="EMBL/GenBank/DDBJ databases">
        <authorList>
            <person name="Song W.-J."/>
            <person name="Kurnit D.M."/>
        </authorList>
    </citation>
    <scope>NUCLEOTIDE SEQUENCE [LARGE SCALE GENOMIC DNA]</scope>
    <source>
        <strain evidence="1 2">DSM 12503</strain>
    </source>
</reference>
<protein>
    <submittedName>
        <fullName evidence="1">Uncharacterized protein</fullName>
    </submittedName>
</protein>